<organism evidence="3 4">
    <name type="scientific">Coffea canephora</name>
    <name type="common">Robusta coffee</name>
    <dbReference type="NCBI Taxonomy" id="49390"/>
    <lineage>
        <taxon>Eukaryota</taxon>
        <taxon>Viridiplantae</taxon>
        <taxon>Streptophyta</taxon>
        <taxon>Embryophyta</taxon>
        <taxon>Tracheophyta</taxon>
        <taxon>Spermatophyta</taxon>
        <taxon>Magnoliopsida</taxon>
        <taxon>eudicotyledons</taxon>
        <taxon>Gunneridae</taxon>
        <taxon>Pentapetalae</taxon>
        <taxon>asterids</taxon>
        <taxon>lamiids</taxon>
        <taxon>Gentianales</taxon>
        <taxon>Rubiaceae</taxon>
        <taxon>Ixoroideae</taxon>
        <taxon>Gardenieae complex</taxon>
        <taxon>Bertiereae - Coffeeae clade</taxon>
        <taxon>Coffeeae</taxon>
        <taxon>Coffea</taxon>
    </lineage>
</organism>
<reference evidence="4" key="1">
    <citation type="journal article" date="2014" name="Science">
        <title>The coffee genome provides insight into the convergent evolution of caffeine biosynthesis.</title>
        <authorList>
            <person name="Denoeud F."/>
            <person name="Carretero-Paulet L."/>
            <person name="Dereeper A."/>
            <person name="Droc G."/>
            <person name="Guyot R."/>
            <person name="Pietrella M."/>
            <person name="Zheng C."/>
            <person name="Alberti A."/>
            <person name="Anthony F."/>
            <person name="Aprea G."/>
            <person name="Aury J.M."/>
            <person name="Bento P."/>
            <person name="Bernard M."/>
            <person name="Bocs S."/>
            <person name="Campa C."/>
            <person name="Cenci A."/>
            <person name="Combes M.C."/>
            <person name="Crouzillat D."/>
            <person name="Da Silva C."/>
            <person name="Daddiego L."/>
            <person name="De Bellis F."/>
            <person name="Dussert S."/>
            <person name="Garsmeur O."/>
            <person name="Gayraud T."/>
            <person name="Guignon V."/>
            <person name="Jahn K."/>
            <person name="Jamilloux V."/>
            <person name="Joet T."/>
            <person name="Labadie K."/>
            <person name="Lan T."/>
            <person name="Leclercq J."/>
            <person name="Lepelley M."/>
            <person name="Leroy T."/>
            <person name="Li L.T."/>
            <person name="Librado P."/>
            <person name="Lopez L."/>
            <person name="Munoz A."/>
            <person name="Noel B."/>
            <person name="Pallavicini A."/>
            <person name="Perrotta G."/>
            <person name="Poncet V."/>
            <person name="Pot D."/>
            <person name="Priyono X."/>
            <person name="Rigoreau M."/>
            <person name="Rouard M."/>
            <person name="Rozas J."/>
            <person name="Tranchant-Dubreuil C."/>
            <person name="VanBuren R."/>
            <person name="Zhang Q."/>
            <person name="Andrade A.C."/>
            <person name="Argout X."/>
            <person name="Bertrand B."/>
            <person name="de Kochko A."/>
            <person name="Graziosi G."/>
            <person name="Henry R.J."/>
            <person name="Jayarama X."/>
            <person name="Ming R."/>
            <person name="Nagai C."/>
            <person name="Rounsley S."/>
            <person name="Sankoff D."/>
            <person name="Giuliano G."/>
            <person name="Albert V.A."/>
            <person name="Wincker P."/>
            <person name="Lashermes P."/>
        </authorList>
    </citation>
    <scope>NUCLEOTIDE SEQUENCE [LARGE SCALE GENOMIC DNA]</scope>
    <source>
        <strain evidence="4">cv. DH200-94</strain>
    </source>
</reference>
<keyword evidence="4" id="KW-1185">Reference proteome</keyword>
<proteinExistence type="inferred from homology"/>
<gene>
    <name evidence="3" type="ORF">GSCOC_T00026031001</name>
</gene>
<dbReference type="SUPFAM" id="SSF53474">
    <property type="entry name" value="alpha/beta-Hydrolases"/>
    <property type="match status" value="1"/>
</dbReference>
<dbReference type="OrthoDB" id="408631at2759"/>
<protein>
    <recommendedName>
        <fullName evidence="2">Alpha/beta hydrolase fold-3 domain-containing protein</fullName>
    </recommendedName>
</protein>
<dbReference type="InterPro" id="IPR050466">
    <property type="entry name" value="Carboxylest/Gibb_receptor"/>
</dbReference>
<accession>A0A068TRY3</accession>
<feature type="domain" description="Alpha/beta hydrolase fold-3" evidence="2">
    <location>
        <begin position="75"/>
        <end position="295"/>
    </location>
</feature>
<comment type="similarity">
    <text evidence="1">Belongs to the 'GDXG' lipolytic enzyme family.</text>
</comment>
<dbReference type="PhylomeDB" id="A0A068TRY3"/>
<dbReference type="PANTHER" id="PTHR23024:SF551">
    <property type="entry name" value="2-HYDROXYISOFLAVANONE DEHYDRATASE-LIKE"/>
    <property type="match status" value="1"/>
</dbReference>
<dbReference type="InterPro" id="IPR029058">
    <property type="entry name" value="AB_hydrolase_fold"/>
</dbReference>
<dbReference type="GO" id="GO:0016787">
    <property type="term" value="F:hydrolase activity"/>
    <property type="evidence" value="ECO:0007669"/>
    <property type="project" value="InterPro"/>
</dbReference>
<dbReference type="OMA" id="SISARMY"/>
<dbReference type="EMBL" id="HG739087">
    <property type="protein sequence ID" value="CDO99026.1"/>
    <property type="molecule type" value="Genomic_DNA"/>
</dbReference>
<dbReference type="Gene3D" id="3.40.50.1820">
    <property type="entry name" value="alpha/beta hydrolase"/>
    <property type="match status" value="1"/>
</dbReference>
<evidence type="ECO:0000256" key="1">
    <source>
        <dbReference type="ARBA" id="ARBA00010515"/>
    </source>
</evidence>
<evidence type="ECO:0000313" key="3">
    <source>
        <dbReference type="EMBL" id="CDO99026.1"/>
    </source>
</evidence>
<dbReference type="InterPro" id="IPR013094">
    <property type="entry name" value="AB_hydrolase_3"/>
</dbReference>
<dbReference type="STRING" id="49390.A0A068TRY3"/>
<dbReference type="InParanoid" id="A0A068TRY3"/>
<name>A0A068TRY3_COFCA</name>
<evidence type="ECO:0000313" key="4">
    <source>
        <dbReference type="Proteomes" id="UP000295252"/>
    </source>
</evidence>
<evidence type="ECO:0000259" key="2">
    <source>
        <dbReference type="Pfam" id="PF07859"/>
    </source>
</evidence>
<dbReference type="Gramene" id="CDO99026">
    <property type="protein sequence ID" value="CDO99026"/>
    <property type="gene ID" value="GSCOC_T00026031001"/>
</dbReference>
<dbReference type="AlphaFoldDB" id="A0A068TRY3"/>
<dbReference type="PANTHER" id="PTHR23024">
    <property type="entry name" value="ARYLACETAMIDE DEACETYLASE"/>
    <property type="match status" value="1"/>
</dbReference>
<dbReference type="Proteomes" id="UP000295252">
    <property type="component" value="Chromosome V"/>
</dbReference>
<dbReference type="Pfam" id="PF07859">
    <property type="entry name" value="Abhydrolase_3"/>
    <property type="match status" value="1"/>
</dbReference>
<sequence>MANSDSKEVMVDLSPAIKVYRDGTVERLSGSPFVPPSLDDPTTGVSSKDITISPSISARMYLPKISDPNHKLPILVFFHGGRFVVESAFSFLHHRYVNLLVSEARAVAVSVEYRLAPEHPLPAALEDGWAALQWVASHVVEGSGIEKEPWLVKHGDFNKIYLGGSSAGGNIVHNMAIRAGVESLVGDVKILGGFLSHPYFWDSTTKKENNEESMPYKVFMFAYPLAPGGIDNPMINPLADGAPKLSGLACSRLFVCTSQKDQFREINLLYVEALKKSGWKGELEFVDVDGEDHCFEVFNPETEKSKSLITRLASFIRD</sequence>